<dbReference type="AlphaFoldDB" id="S7PRE0"/>
<dbReference type="Pfam" id="PF24968">
    <property type="entry name" value="DUF7770"/>
    <property type="match status" value="1"/>
</dbReference>
<proteinExistence type="predicted"/>
<dbReference type="GeneID" id="19307759"/>
<evidence type="ECO:0000313" key="2">
    <source>
        <dbReference type="EMBL" id="EPQ50426.1"/>
    </source>
</evidence>
<dbReference type="RefSeq" id="XP_007871140.1">
    <property type="nucleotide sequence ID" value="XM_007872949.1"/>
</dbReference>
<reference evidence="2 3" key="1">
    <citation type="journal article" date="2012" name="Science">
        <title>The Paleozoic origin of enzymatic lignin decomposition reconstructed from 31 fungal genomes.</title>
        <authorList>
            <person name="Floudas D."/>
            <person name="Binder M."/>
            <person name="Riley R."/>
            <person name="Barry K."/>
            <person name="Blanchette R.A."/>
            <person name="Henrissat B."/>
            <person name="Martinez A.T."/>
            <person name="Otillar R."/>
            <person name="Spatafora J.W."/>
            <person name="Yadav J.S."/>
            <person name="Aerts A."/>
            <person name="Benoit I."/>
            <person name="Boyd A."/>
            <person name="Carlson A."/>
            <person name="Copeland A."/>
            <person name="Coutinho P.M."/>
            <person name="de Vries R.P."/>
            <person name="Ferreira P."/>
            <person name="Findley K."/>
            <person name="Foster B."/>
            <person name="Gaskell J."/>
            <person name="Glotzer D."/>
            <person name="Gorecki P."/>
            <person name="Heitman J."/>
            <person name="Hesse C."/>
            <person name="Hori C."/>
            <person name="Igarashi K."/>
            <person name="Jurgens J.A."/>
            <person name="Kallen N."/>
            <person name="Kersten P."/>
            <person name="Kohler A."/>
            <person name="Kuees U."/>
            <person name="Kumar T.K.A."/>
            <person name="Kuo A."/>
            <person name="LaButti K."/>
            <person name="Larrondo L.F."/>
            <person name="Lindquist E."/>
            <person name="Ling A."/>
            <person name="Lombard V."/>
            <person name="Lucas S."/>
            <person name="Lundell T."/>
            <person name="Martin R."/>
            <person name="McLaughlin D.J."/>
            <person name="Morgenstern I."/>
            <person name="Morin E."/>
            <person name="Murat C."/>
            <person name="Nagy L.G."/>
            <person name="Nolan M."/>
            <person name="Ohm R.A."/>
            <person name="Patyshakuliyeva A."/>
            <person name="Rokas A."/>
            <person name="Ruiz-Duenas F.J."/>
            <person name="Sabat G."/>
            <person name="Salamov A."/>
            <person name="Samejima M."/>
            <person name="Schmutz J."/>
            <person name="Slot J.C."/>
            <person name="St John F."/>
            <person name="Stenlid J."/>
            <person name="Sun H."/>
            <person name="Sun S."/>
            <person name="Syed K."/>
            <person name="Tsang A."/>
            <person name="Wiebenga A."/>
            <person name="Young D."/>
            <person name="Pisabarro A."/>
            <person name="Eastwood D.C."/>
            <person name="Martin F."/>
            <person name="Cullen D."/>
            <person name="Grigoriev I.V."/>
            <person name="Hibbett D.S."/>
        </authorList>
    </citation>
    <scope>NUCLEOTIDE SEQUENCE [LARGE SCALE GENOMIC DNA]</scope>
    <source>
        <strain evidence="2 3">ATCC 11539</strain>
    </source>
</reference>
<dbReference type="EMBL" id="KB469316">
    <property type="protein sequence ID" value="EPQ50426.1"/>
    <property type="molecule type" value="Genomic_DNA"/>
</dbReference>
<dbReference type="OrthoDB" id="3527137at2759"/>
<sequence length="185" mass="20373">MNLAEVESHLKNDDNWGISRFKFSDLASPVLAIHFVALTNLDNLGDGDLPPTNHWSIFLEVAARRSVKIDCAPNAAGQPGMIILEEEDVGVVADQAKCVTIEPCKTSIVGGVLRVLIEKGRDHYIFTRNMEGCRYWMSVVAGDLAEAELISRGDAERVTETLPCYWPSPVGTSPVPRDIEEGQFF</sequence>
<dbReference type="HOGENOM" id="CLU_085826_0_1_1"/>
<evidence type="ECO:0000259" key="1">
    <source>
        <dbReference type="Pfam" id="PF24968"/>
    </source>
</evidence>
<accession>S7PRE0</accession>
<name>S7PRE0_GLOTA</name>
<organism evidence="2 3">
    <name type="scientific">Gloeophyllum trabeum (strain ATCC 11539 / FP-39264 / Madison 617)</name>
    <name type="common">Brown rot fungus</name>
    <dbReference type="NCBI Taxonomy" id="670483"/>
    <lineage>
        <taxon>Eukaryota</taxon>
        <taxon>Fungi</taxon>
        <taxon>Dikarya</taxon>
        <taxon>Basidiomycota</taxon>
        <taxon>Agaricomycotina</taxon>
        <taxon>Agaricomycetes</taxon>
        <taxon>Gloeophyllales</taxon>
        <taxon>Gloeophyllaceae</taxon>
        <taxon>Gloeophyllum</taxon>
    </lineage>
</organism>
<dbReference type="KEGG" id="gtr:GLOTRDRAFT_66929"/>
<dbReference type="Proteomes" id="UP000030669">
    <property type="component" value="Unassembled WGS sequence"/>
</dbReference>
<dbReference type="OMA" id="ASWMESG"/>
<dbReference type="InterPro" id="IPR056672">
    <property type="entry name" value="DUF7770"/>
</dbReference>
<dbReference type="eggNOG" id="ENOG502SRHA">
    <property type="taxonomic scope" value="Eukaryota"/>
</dbReference>
<evidence type="ECO:0000313" key="3">
    <source>
        <dbReference type="Proteomes" id="UP000030669"/>
    </source>
</evidence>
<gene>
    <name evidence="2" type="ORF">GLOTRDRAFT_66929</name>
</gene>
<protein>
    <recommendedName>
        <fullName evidence="1">DUF7770 domain-containing protein</fullName>
    </recommendedName>
</protein>
<keyword evidence="3" id="KW-1185">Reference proteome</keyword>
<feature type="domain" description="DUF7770" evidence="1">
    <location>
        <begin position="33"/>
        <end position="185"/>
    </location>
</feature>